<gene>
    <name evidence="2" type="ORF">RMAR1173_LOCUS8600</name>
</gene>
<protein>
    <submittedName>
        <fullName evidence="2">Uncharacterized protein</fullName>
    </submittedName>
</protein>
<dbReference type="AlphaFoldDB" id="A0A7S2RW91"/>
<dbReference type="EMBL" id="HBHJ01013179">
    <property type="protein sequence ID" value="CAD9682418.1"/>
    <property type="molecule type" value="Transcribed_RNA"/>
</dbReference>
<keyword evidence="1" id="KW-0812">Transmembrane</keyword>
<feature type="transmembrane region" description="Helical" evidence="1">
    <location>
        <begin position="138"/>
        <end position="156"/>
    </location>
</feature>
<sequence>MDLSGLQSVLSWFGQAGSQWLDQRVTERKLAPEDAELVKQLLKNDARAEGIQFSADDEMISISSPHSAEGSAESGESSLLPGAKTSPYFFAAAAVCCALVYVYMNGSPLAKRHQAVGLRVLVAVLAIAALALQPAQHVLNSGILSVAGVIAVVVLMPPRRRKQQRFER</sequence>
<accession>A0A7S2RW91</accession>
<keyword evidence="1" id="KW-1133">Transmembrane helix</keyword>
<name>A0A7S2RW91_9STRA</name>
<proteinExistence type="predicted"/>
<feature type="transmembrane region" description="Helical" evidence="1">
    <location>
        <begin position="87"/>
        <end position="104"/>
    </location>
</feature>
<feature type="transmembrane region" description="Helical" evidence="1">
    <location>
        <begin position="116"/>
        <end position="132"/>
    </location>
</feature>
<organism evidence="2">
    <name type="scientific">Rhizochromulina marina</name>
    <dbReference type="NCBI Taxonomy" id="1034831"/>
    <lineage>
        <taxon>Eukaryota</taxon>
        <taxon>Sar</taxon>
        <taxon>Stramenopiles</taxon>
        <taxon>Ochrophyta</taxon>
        <taxon>Dictyochophyceae</taxon>
        <taxon>Rhizochromulinales</taxon>
        <taxon>Rhizochromulina</taxon>
    </lineage>
</organism>
<keyword evidence="1" id="KW-0472">Membrane</keyword>
<evidence type="ECO:0000256" key="1">
    <source>
        <dbReference type="SAM" id="Phobius"/>
    </source>
</evidence>
<evidence type="ECO:0000313" key="2">
    <source>
        <dbReference type="EMBL" id="CAD9682418.1"/>
    </source>
</evidence>
<reference evidence="2" key="1">
    <citation type="submission" date="2021-01" db="EMBL/GenBank/DDBJ databases">
        <authorList>
            <person name="Corre E."/>
            <person name="Pelletier E."/>
            <person name="Niang G."/>
            <person name="Scheremetjew M."/>
            <person name="Finn R."/>
            <person name="Kale V."/>
            <person name="Holt S."/>
            <person name="Cochrane G."/>
            <person name="Meng A."/>
            <person name="Brown T."/>
            <person name="Cohen L."/>
        </authorList>
    </citation>
    <scope>NUCLEOTIDE SEQUENCE</scope>
    <source>
        <strain evidence="2">CCMP1243</strain>
    </source>
</reference>